<comment type="similarity">
    <text evidence="1 8 9 10">Belongs to the TRAFAC class TrmE-Era-EngA-EngB-Septin-like GTPase superfamily. EngA (Der) GTPase family.</text>
</comment>
<dbReference type="HAMAP" id="MF_00195">
    <property type="entry name" value="GTPase_Der"/>
    <property type="match status" value="1"/>
</dbReference>
<feature type="domain" description="EngA-type G" evidence="11">
    <location>
        <begin position="40"/>
        <end position="201"/>
    </location>
</feature>
<reference evidence="12 13" key="1">
    <citation type="journal article" date="2007" name="Genome Res.">
        <title>Lateral gene transfer between obligate intracellular bacteria: evidence from the Rickettsia massiliae genome.</title>
        <authorList>
            <person name="Blanc G."/>
            <person name="Ogata H."/>
            <person name="Robert C."/>
            <person name="Audic S."/>
            <person name="Claverie J.-M."/>
            <person name="Raoult D."/>
        </authorList>
    </citation>
    <scope>NUCLEOTIDE SEQUENCE [LARGE SCALE GENOMIC DNA]</scope>
    <source>
        <strain evidence="13">Mtu5</strain>
    </source>
</reference>
<evidence type="ECO:0000256" key="5">
    <source>
        <dbReference type="ARBA" id="ARBA00022741"/>
    </source>
</evidence>
<dbReference type="Pfam" id="PF14714">
    <property type="entry name" value="KH_dom-like"/>
    <property type="match status" value="1"/>
</dbReference>
<gene>
    <name evidence="8" type="primary">der</name>
    <name evidence="12" type="ordered locus">RMA_1064</name>
</gene>
<evidence type="ECO:0000256" key="9">
    <source>
        <dbReference type="PROSITE-ProRule" id="PRU01049"/>
    </source>
</evidence>
<keyword evidence="6 8" id="KW-0342">GTP-binding</keyword>
<feature type="binding site" evidence="8">
    <location>
        <begin position="155"/>
        <end position="158"/>
    </location>
    <ligand>
        <name>GTP</name>
        <dbReference type="ChEBI" id="CHEBI:37565"/>
        <label>1</label>
    </ligand>
</feature>
<comment type="function">
    <text evidence="8 10">GTPase that plays an essential role in the late steps of ribosome biogenesis.</text>
</comment>
<feature type="domain" description="EngA-type G" evidence="11">
    <location>
        <begin position="216"/>
        <end position="393"/>
    </location>
</feature>
<dbReference type="NCBIfam" id="TIGR00231">
    <property type="entry name" value="small_GTP"/>
    <property type="match status" value="2"/>
</dbReference>
<dbReference type="Pfam" id="PF01926">
    <property type="entry name" value="MMR_HSR1"/>
    <property type="match status" value="2"/>
</dbReference>
<evidence type="ECO:0000256" key="8">
    <source>
        <dbReference type="HAMAP-Rule" id="MF_00195"/>
    </source>
</evidence>
<dbReference type="InterPro" id="IPR015946">
    <property type="entry name" value="KH_dom-like_a/b"/>
</dbReference>
<dbReference type="InterPro" id="IPR016484">
    <property type="entry name" value="GTPase_Der"/>
</dbReference>
<dbReference type="InterPro" id="IPR006073">
    <property type="entry name" value="GTP-bd"/>
</dbReference>
<feature type="binding site" evidence="8">
    <location>
        <begin position="222"/>
        <end position="229"/>
    </location>
    <ligand>
        <name>GTP</name>
        <dbReference type="ChEBI" id="CHEBI:37565"/>
        <label>2</label>
    </ligand>
</feature>
<keyword evidence="4 10" id="KW-0677">Repeat</keyword>
<dbReference type="PANTHER" id="PTHR43834:SF6">
    <property type="entry name" value="GTPASE DER"/>
    <property type="match status" value="1"/>
</dbReference>
<protein>
    <recommendedName>
        <fullName evidence="2 8">GTPase Der</fullName>
    </recommendedName>
    <alternativeName>
        <fullName evidence="7 8">GTP-binding protein EngA</fullName>
    </alternativeName>
</protein>
<dbReference type="InterPro" id="IPR005225">
    <property type="entry name" value="Small_GTP-bd"/>
</dbReference>
<dbReference type="KEGG" id="rms:RMA_1064"/>
<sequence>MAYIRHINKKYTYYNSKYSRFYRGIISSLNHNNILIMTKKIITLVGRPNVGKSTLFNRLSIRKKAIVHDLPGVTRDRKYTDGKIGSFEFLLIDTPGLDENPNSMGERLMEQTTKAILEADLICFMVDGRSGILPDDKLLSSFVRKYNKPAILVVNKCEKAFDFDKEYYKLGFDSMIAISAEHGTGLIDLYDEIIAKLPEEEAIETNIADPIKGDCLQIVVSGRPNAGKSTFINALINDERLLTGPEAGITRESIEIDWQYKNNHIKLIDTAGLRKKSTITESLEKLSASDTINSIKFANTVILMIDALAPLKQQDLNIASHVVNEGRSIVIVVNKWDLVKESEKEAFQEEFYYQINTHLPQVKGIPVLFISAINKQNIAQVLDACLKIYKIWNKKITTSKLNEWLNFTTEAHPLPLQKGGRRVRVKYMTQTKTRPPTFKLFSNNPAKITDSYTRYLVNNMREAFDMPGVPIRFIYVKTKNPYV</sequence>
<evidence type="ECO:0000256" key="1">
    <source>
        <dbReference type="ARBA" id="ARBA00008279"/>
    </source>
</evidence>
<dbReference type="CDD" id="cd01894">
    <property type="entry name" value="EngA1"/>
    <property type="match status" value="1"/>
</dbReference>
<keyword evidence="13" id="KW-1185">Reference proteome</keyword>
<organism evidence="12 13">
    <name type="scientific">Rickettsia massiliae (strain Mtu5)</name>
    <dbReference type="NCBI Taxonomy" id="416276"/>
    <lineage>
        <taxon>Bacteria</taxon>
        <taxon>Pseudomonadati</taxon>
        <taxon>Pseudomonadota</taxon>
        <taxon>Alphaproteobacteria</taxon>
        <taxon>Rickettsiales</taxon>
        <taxon>Rickettsiaceae</taxon>
        <taxon>Rickettsieae</taxon>
        <taxon>Rickettsia</taxon>
        <taxon>spotted fever group</taxon>
    </lineage>
</organism>
<dbReference type="EMBL" id="CP000683">
    <property type="protein sequence ID" value="ABV85103.1"/>
    <property type="molecule type" value="Genomic_DNA"/>
</dbReference>
<feature type="binding site" evidence="8">
    <location>
        <begin position="269"/>
        <end position="273"/>
    </location>
    <ligand>
        <name>GTP</name>
        <dbReference type="ChEBI" id="CHEBI:37565"/>
        <label>2</label>
    </ligand>
</feature>
<dbReference type="Proteomes" id="UP000001311">
    <property type="component" value="Chromosome"/>
</dbReference>
<dbReference type="Gene3D" id="3.40.50.300">
    <property type="entry name" value="P-loop containing nucleotide triphosphate hydrolases"/>
    <property type="match status" value="2"/>
</dbReference>
<evidence type="ECO:0000256" key="2">
    <source>
        <dbReference type="ARBA" id="ARBA00020953"/>
    </source>
</evidence>
<dbReference type="PROSITE" id="PS51712">
    <property type="entry name" value="G_ENGA"/>
    <property type="match status" value="2"/>
</dbReference>
<feature type="binding site" evidence="8">
    <location>
        <begin position="46"/>
        <end position="53"/>
    </location>
    <ligand>
        <name>GTP</name>
        <dbReference type="ChEBI" id="CHEBI:37565"/>
        <label>1</label>
    </ligand>
</feature>
<evidence type="ECO:0000313" key="12">
    <source>
        <dbReference type="EMBL" id="ABV85103.1"/>
    </source>
</evidence>
<dbReference type="HOGENOM" id="CLU_016077_5_0_5"/>
<dbReference type="PIRSF" id="PIRSF006485">
    <property type="entry name" value="GTP-binding_EngA"/>
    <property type="match status" value="1"/>
</dbReference>
<proteinExistence type="inferred from homology"/>
<dbReference type="SUPFAM" id="SSF52540">
    <property type="entry name" value="P-loop containing nucleoside triphosphate hydrolases"/>
    <property type="match status" value="2"/>
</dbReference>
<dbReference type="InterPro" id="IPR027417">
    <property type="entry name" value="P-loop_NTPase"/>
</dbReference>
<evidence type="ECO:0000256" key="6">
    <source>
        <dbReference type="ARBA" id="ARBA00023134"/>
    </source>
</evidence>
<evidence type="ECO:0000313" key="13">
    <source>
        <dbReference type="Proteomes" id="UP000001311"/>
    </source>
</evidence>
<name>A8F2G7_RICM5</name>
<evidence type="ECO:0000259" key="11">
    <source>
        <dbReference type="PROSITE" id="PS51712"/>
    </source>
</evidence>
<dbReference type="PRINTS" id="PR00326">
    <property type="entry name" value="GTP1OBG"/>
</dbReference>
<dbReference type="GO" id="GO:0042254">
    <property type="term" value="P:ribosome biogenesis"/>
    <property type="evidence" value="ECO:0007669"/>
    <property type="project" value="UniProtKB-KW"/>
</dbReference>
<dbReference type="PANTHER" id="PTHR43834">
    <property type="entry name" value="GTPASE DER"/>
    <property type="match status" value="1"/>
</dbReference>
<comment type="subunit">
    <text evidence="8">Associates with the 50S ribosomal subunit.</text>
</comment>
<dbReference type="CDD" id="cd01895">
    <property type="entry name" value="EngA2"/>
    <property type="match status" value="1"/>
</dbReference>
<feature type="binding site" evidence="8">
    <location>
        <begin position="334"/>
        <end position="337"/>
    </location>
    <ligand>
        <name>GTP</name>
        <dbReference type="ChEBI" id="CHEBI:37565"/>
        <label>2</label>
    </ligand>
</feature>
<dbReference type="AlphaFoldDB" id="A8F2G7"/>
<dbReference type="NCBIfam" id="TIGR03594">
    <property type="entry name" value="GTPase_EngA"/>
    <property type="match status" value="1"/>
</dbReference>
<dbReference type="Gene3D" id="3.30.300.20">
    <property type="match status" value="1"/>
</dbReference>
<dbReference type="GO" id="GO:0005525">
    <property type="term" value="F:GTP binding"/>
    <property type="evidence" value="ECO:0007669"/>
    <property type="project" value="UniProtKB-UniRule"/>
</dbReference>
<evidence type="ECO:0000256" key="7">
    <source>
        <dbReference type="ARBA" id="ARBA00032345"/>
    </source>
</evidence>
<evidence type="ECO:0000256" key="3">
    <source>
        <dbReference type="ARBA" id="ARBA00022517"/>
    </source>
</evidence>
<feature type="binding site" evidence="8">
    <location>
        <begin position="93"/>
        <end position="97"/>
    </location>
    <ligand>
        <name>GTP</name>
        <dbReference type="ChEBI" id="CHEBI:37565"/>
        <label>1</label>
    </ligand>
</feature>
<dbReference type="InterPro" id="IPR032859">
    <property type="entry name" value="KH_dom-like"/>
</dbReference>
<dbReference type="InterPro" id="IPR031166">
    <property type="entry name" value="G_ENGA"/>
</dbReference>
<evidence type="ECO:0000256" key="10">
    <source>
        <dbReference type="RuleBase" id="RU004481"/>
    </source>
</evidence>
<accession>A8F2G7</accession>
<keyword evidence="3 8" id="KW-0690">Ribosome biogenesis</keyword>
<evidence type="ECO:0000256" key="4">
    <source>
        <dbReference type="ARBA" id="ARBA00022737"/>
    </source>
</evidence>
<dbReference type="FunFam" id="3.30.300.20:FF:000004">
    <property type="entry name" value="GTPase Der"/>
    <property type="match status" value="1"/>
</dbReference>
<keyword evidence="5 8" id="KW-0547">Nucleotide-binding</keyword>